<dbReference type="OrthoDB" id="4267316at2759"/>
<organism evidence="2 3">
    <name type="scientific">Coniochaeta ligniaria NRRL 30616</name>
    <dbReference type="NCBI Taxonomy" id="1408157"/>
    <lineage>
        <taxon>Eukaryota</taxon>
        <taxon>Fungi</taxon>
        <taxon>Dikarya</taxon>
        <taxon>Ascomycota</taxon>
        <taxon>Pezizomycotina</taxon>
        <taxon>Sordariomycetes</taxon>
        <taxon>Sordariomycetidae</taxon>
        <taxon>Coniochaetales</taxon>
        <taxon>Coniochaetaceae</taxon>
        <taxon>Coniochaeta</taxon>
    </lineage>
</organism>
<evidence type="ECO:0000313" key="3">
    <source>
        <dbReference type="Proteomes" id="UP000182658"/>
    </source>
</evidence>
<proteinExistence type="predicted"/>
<evidence type="ECO:0000313" key="2">
    <source>
        <dbReference type="EMBL" id="OIW34416.1"/>
    </source>
</evidence>
<reference evidence="2 3" key="1">
    <citation type="submission" date="2016-10" db="EMBL/GenBank/DDBJ databases">
        <title>Draft genome sequence of Coniochaeta ligniaria NRRL30616, a lignocellulolytic fungus for bioabatement of inhibitors in plant biomass hydrolysates.</title>
        <authorList>
            <consortium name="DOE Joint Genome Institute"/>
            <person name="Jimenez D.J."/>
            <person name="Hector R.E."/>
            <person name="Riley R."/>
            <person name="Sun H."/>
            <person name="Grigoriev I.V."/>
            <person name="Van Elsas J.D."/>
            <person name="Nichols N.N."/>
        </authorList>
    </citation>
    <scope>NUCLEOTIDE SEQUENCE [LARGE SCALE GENOMIC DNA]</scope>
    <source>
        <strain evidence="2 3">NRRL 30616</strain>
    </source>
</reference>
<dbReference type="Proteomes" id="UP000182658">
    <property type="component" value="Unassembled WGS sequence"/>
</dbReference>
<feature type="compositionally biased region" description="Pro residues" evidence="1">
    <location>
        <begin position="10"/>
        <end position="23"/>
    </location>
</feature>
<protein>
    <recommendedName>
        <fullName evidence="4">Protein kinase domain-containing protein</fullName>
    </recommendedName>
</protein>
<feature type="region of interest" description="Disordered" evidence="1">
    <location>
        <begin position="1"/>
        <end position="50"/>
    </location>
</feature>
<evidence type="ECO:0000256" key="1">
    <source>
        <dbReference type="SAM" id="MobiDB-lite"/>
    </source>
</evidence>
<dbReference type="InParanoid" id="A0A1J7JWH5"/>
<dbReference type="EMBL" id="KV875093">
    <property type="protein sequence ID" value="OIW34416.1"/>
    <property type="molecule type" value="Genomic_DNA"/>
</dbReference>
<gene>
    <name evidence="2" type="ORF">CONLIGDRAFT_675397</name>
</gene>
<name>A0A1J7JWH5_9PEZI</name>
<dbReference type="SUPFAM" id="SSF56112">
    <property type="entry name" value="Protein kinase-like (PK-like)"/>
    <property type="match status" value="1"/>
</dbReference>
<keyword evidence="3" id="KW-1185">Reference proteome</keyword>
<accession>A0A1J7JWH5</accession>
<dbReference type="AlphaFoldDB" id="A0A1J7JWH5"/>
<sequence>MGRQWQPGDPWTPPADPEKPPLPYKSGSLLKIRRDYPPAPFGPGYRGRRDPPRPLLHARFLATYRHTQVCLELPVLDLISTAPPTEGKVHTLEIVGEIARADGRGAQLVTCYKDGDRRTLLIAKVYDPLYYAFCGDMGGPMDVSFWADKDYAREAAAYERLQLAQLDFVPKYHGSWIFEQVIPTQPNKRRNVRMILMEYIRGETMASIFLSDKVKLRPATDRIEVMAKAMEMVCRIGQYGVGQMDFAPRNIMLADWEPDDAGILKEVSVFIIDFNTAMVKDATWKPPAALPTSPIDFFGTYPLQQFGGWLPEELQDKDTYKAWMRCHWEGSKDFQPLRPPPLPLPSADFE</sequence>
<dbReference type="InterPro" id="IPR011009">
    <property type="entry name" value="Kinase-like_dom_sf"/>
</dbReference>
<evidence type="ECO:0008006" key="4">
    <source>
        <dbReference type="Google" id="ProtNLM"/>
    </source>
</evidence>